<gene>
    <name evidence="1" type="ORF">T265_13822</name>
</gene>
<reference evidence="1 2" key="1">
    <citation type="submission" date="2013-11" db="EMBL/GenBank/DDBJ databases">
        <title>Opisthorchis viverrini - life in the bile duct.</title>
        <authorList>
            <person name="Young N.D."/>
            <person name="Nagarajan N."/>
            <person name="Lin S.J."/>
            <person name="Korhonen P.K."/>
            <person name="Jex A.R."/>
            <person name="Hall R.S."/>
            <person name="Safavi-Hemami H."/>
            <person name="Kaewkong W."/>
            <person name="Bertrand D."/>
            <person name="Gao S."/>
            <person name="Seet Q."/>
            <person name="Wongkham S."/>
            <person name="Teh B.T."/>
            <person name="Wongkham C."/>
            <person name="Intapan P.M."/>
            <person name="Maleewong W."/>
            <person name="Yang X."/>
            <person name="Hu M."/>
            <person name="Wang Z."/>
            <person name="Hofmann A."/>
            <person name="Sternberg P.W."/>
            <person name="Tan P."/>
            <person name="Wang J."/>
            <person name="Gasser R.B."/>
        </authorList>
    </citation>
    <scope>NUCLEOTIDE SEQUENCE [LARGE SCALE GENOMIC DNA]</scope>
</reference>
<organism evidence="1 2">
    <name type="scientific">Opisthorchis viverrini</name>
    <name type="common">Southeast Asian liver fluke</name>
    <dbReference type="NCBI Taxonomy" id="6198"/>
    <lineage>
        <taxon>Eukaryota</taxon>
        <taxon>Metazoa</taxon>
        <taxon>Spiralia</taxon>
        <taxon>Lophotrochozoa</taxon>
        <taxon>Platyhelminthes</taxon>
        <taxon>Trematoda</taxon>
        <taxon>Digenea</taxon>
        <taxon>Opisthorchiida</taxon>
        <taxon>Opisthorchiata</taxon>
        <taxon>Opisthorchiidae</taxon>
        <taxon>Opisthorchis</taxon>
    </lineage>
</organism>
<dbReference type="AlphaFoldDB" id="A0A074ZJ45"/>
<protein>
    <submittedName>
        <fullName evidence="1">Uncharacterized protein</fullName>
    </submittedName>
</protein>
<accession>A0A074ZJ45</accession>
<evidence type="ECO:0000313" key="2">
    <source>
        <dbReference type="Proteomes" id="UP000054324"/>
    </source>
</evidence>
<name>A0A074ZJ45_OPIVI</name>
<proteinExistence type="predicted"/>
<dbReference type="RefSeq" id="XP_009168928.1">
    <property type="nucleotide sequence ID" value="XM_009170664.1"/>
</dbReference>
<sequence>RSRQNNHQRCTRSINAQNELRNRCTALRIYSVSGYNFLEFLTRSGAPLATGIWPIMTQYWPNAGCQWRSRTRQKFQKVIAAYAIYTKRCTPVPEFVLGVNRPCAPLRHWQPAFGQYWVMIGCWVQIVDRSDLVLMPDRQASRILGRRRAGRASRP</sequence>
<feature type="non-terminal residue" evidence="1">
    <location>
        <position position="1"/>
    </location>
</feature>
<keyword evidence="2" id="KW-1185">Reference proteome</keyword>
<dbReference type="CTD" id="20327989"/>
<dbReference type="KEGG" id="ovi:T265_13822"/>
<evidence type="ECO:0000313" key="1">
    <source>
        <dbReference type="EMBL" id="KER27358.1"/>
    </source>
</evidence>
<dbReference type="Proteomes" id="UP000054324">
    <property type="component" value="Unassembled WGS sequence"/>
</dbReference>
<dbReference type="EMBL" id="KL596725">
    <property type="protein sequence ID" value="KER27358.1"/>
    <property type="molecule type" value="Genomic_DNA"/>
</dbReference>
<dbReference type="GeneID" id="20327989"/>